<gene>
    <name evidence="3" type="ORF">H9651_14190</name>
</gene>
<feature type="transmembrane region" description="Helical" evidence="2">
    <location>
        <begin position="308"/>
        <end position="331"/>
    </location>
</feature>
<dbReference type="Proteomes" id="UP000648352">
    <property type="component" value="Unassembled WGS sequence"/>
</dbReference>
<comment type="caution">
    <text evidence="3">The sequence shown here is derived from an EMBL/GenBank/DDBJ whole genome shotgun (WGS) entry which is preliminary data.</text>
</comment>
<keyword evidence="2" id="KW-1133">Transmembrane helix</keyword>
<keyword evidence="2" id="KW-0472">Membrane</keyword>
<evidence type="ECO:0000313" key="3">
    <source>
        <dbReference type="EMBL" id="MBD7958788.1"/>
    </source>
</evidence>
<feature type="region of interest" description="Disordered" evidence="1">
    <location>
        <begin position="1"/>
        <end position="27"/>
    </location>
</feature>
<keyword evidence="4" id="KW-1185">Reference proteome</keyword>
<reference evidence="3 4" key="1">
    <citation type="submission" date="2020-08" db="EMBL/GenBank/DDBJ databases">
        <title>A Genomic Blueprint of the Chicken Gut Microbiome.</title>
        <authorList>
            <person name="Gilroy R."/>
            <person name="Ravi A."/>
            <person name="Getino M."/>
            <person name="Pursley I."/>
            <person name="Horton D.L."/>
            <person name="Alikhan N.-F."/>
            <person name="Baker D."/>
            <person name="Gharbi K."/>
            <person name="Hall N."/>
            <person name="Watson M."/>
            <person name="Adriaenssens E.M."/>
            <person name="Foster-Nyarko E."/>
            <person name="Jarju S."/>
            <person name="Secka A."/>
            <person name="Antonio M."/>
            <person name="Oren A."/>
            <person name="Chaudhuri R."/>
            <person name="La Ragione R.M."/>
            <person name="Hildebrand F."/>
            <person name="Pallen M.J."/>
        </authorList>
    </citation>
    <scope>NUCLEOTIDE SEQUENCE [LARGE SCALE GENOMIC DNA]</scope>
    <source>
        <strain evidence="3 4">Sa4CUA7</strain>
    </source>
</reference>
<dbReference type="RefSeq" id="WP_191719985.1">
    <property type="nucleotide sequence ID" value="NZ_JACSQP010000013.1"/>
</dbReference>
<sequence>MTVTAPAPDLAGPPSIDPANRLPAQRRSPWPRLRADLRLASRQVRRGWASSLLVVTLVALPMALVSGGIVFGASRLPTTEETLTAELGQADSWVAVVSGPDPSLRQYLNDPMWWQVDRDDMTGIPVNGEQPMPESAAPLLPRGLDVIEIGEGSVVARTAGGTGALAAVIGDAGSPVLAGRFELHDGRAAHTAGEAMVSPGALERLGAQIGDELVLTEPAASFTITGVMTQADDADAAEVVFLPPTAETRALQTDVTATRWFLPEWSPTAEDVAALNQQGLIVLDRQLYVDPRAGAAPASGLDSLAATVAGLVAICAAFTGYLVVLLAGAAFSVSARRQQRSLAVAASVGAVEATSSASC</sequence>
<proteinExistence type="predicted"/>
<feature type="transmembrane region" description="Helical" evidence="2">
    <location>
        <begin position="48"/>
        <end position="73"/>
    </location>
</feature>
<evidence type="ECO:0000256" key="1">
    <source>
        <dbReference type="SAM" id="MobiDB-lite"/>
    </source>
</evidence>
<keyword evidence="2" id="KW-0812">Transmembrane</keyword>
<name>A0ABR8S5M5_9MICO</name>
<organism evidence="3 4">
    <name type="scientific">Microbacterium pullorum</name>
    <dbReference type="NCBI Taxonomy" id="2762236"/>
    <lineage>
        <taxon>Bacteria</taxon>
        <taxon>Bacillati</taxon>
        <taxon>Actinomycetota</taxon>
        <taxon>Actinomycetes</taxon>
        <taxon>Micrococcales</taxon>
        <taxon>Microbacteriaceae</taxon>
        <taxon>Microbacterium</taxon>
    </lineage>
</organism>
<dbReference type="EMBL" id="JACSQP010000013">
    <property type="protein sequence ID" value="MBD7958788.1"/>
    <property type="molecule type" value="Genomic_DNA"/>
</dbReference>
<evidence type="ECO:0000256" key="2">
    <source>
        <dbReference type="SAM" id="Phobius"/>
    </source>
</evidence>
<evidence type="ECO:0000313" key="4">
    <source>
        <dbReference type="Proteomes" id="UP000648352"/>
    </source>
</evidence>
<protein>
    <submittedName>
        <fullName evidence="3">ABC transporter permease</fullName>
    </submittedName>
</protein>
<accession>A0ABR8S5M5</accession>